<name>K0RC01_THAOC</name>
<feature type="compositionally biased region" description="Polar residues" evidence="2">
    <location>
        <begin position="523"/>
        <end position="544"/>
    </location>
</feature>
<evidence type="ECO:0000313" key="3">
    <source>
        <dbReference type="EMBL" id="EJK50700.1"/>
    </source>
</evidence>
<protein>
    <submittedName>
        <fullName evidence="3">Uncharacterized protein</fullName>
    </submittedName>
</protein>
<keyword evidence="1" id="KW-0175">Coiled coil</keyword>
<feature type="compositionally biased region" description="Polar residues" evidence="2">
    <location>
        <begin position="610"/>
        <end position="620"/>
    </location>
</feature>
<feature type="compositionally biased region" description="Basic and acidic residues" evidence="2">
    <location>
        <begin position="19"/>
        <end position="29"/>
    </location>
</feature>
<dbReference type="EMBL" id="AGNL01043166">
    <property type="protein sequence ID" value="EJK50700.1"/>
    <property type="molecule type" value="Genomic_DNA"/>
</dbReference>
<feature type="region of interest" description="Disordered" evidence="2">
    <location>
        <begin position="1"/>
        <end position="47"/>
    </location>
</feature>
<feature type="region of interest" description="Disordered" evidence="2">
    <location>
        <begin position="919"/>
        <end position="940"/>
    </location>
</feature>
<keyword evidence="4" id="KW-1185">Reference proteome</keyword>
<feature type="coiled-coil region" evidence="1">
    <location>
        <begin position="163"/>
        <end position="257"/>
    </location>
</feature>
<evidence type="ECO:0000256" key="1">
    <source>
        <dbReference type="SAM" id="Coils"/>
    </source>
</evidence>
<organism evidence="3 4">
    <name type="scientific">Thalassiosira oceanica</name>
    <name type="common">Marine diatom</name>
    <dbReference type="NCBI Taxonomy" id="159749"/>
    <lineage>
        <taxon>Eukaryota</taxon>
        <taxon>Sar</taxon>
        <taxon>Stramenopiles</taxon>
        <taxon>Ochrophyta</taxon>
        <taxon>Bacillariophyta</taxon>
        <taxon>Coscinodiscophyceae</taxon>
        <taxon>Thalassiosirophycidae</taxon>
        <taxon>Thalassiosirales</taxon>
        <taxon>Thalassiosiraceae</taxon>
        <taxon>Thalassiosira</taxon>
    </lineage>
</organism>
<reference evidence="3 4" key="1">
    <citation type="journal article" date="2012" name="Genome Biol.">
        <title>Genome and low-iron response of an oceanic diatom adapted to chronic iron limitation.</title>
        <authorList>
            <person name="Lommer M."/>
            <person name="Specht M."/>
            <person name="Roy A.S."/>
            <person name="Kraemer L."/>
            <person name="Andreson R."/>
            <person name="Gutowska M.A."/>
            <person name="Wolf J."/>
            <person name="Bergner S.V."/>
            <person name="Schilhabel M.B."/>
            <person name="Klostermeier U.C."/>
            <person name="Beiko R.G."/>
            <person name="Rosenstiel P."/>
            <person name="Hippler M."/>
            <person name="Laroche J."/>
        </authorList>
    </citation>
    <scope>NUCLEOTIDE SEQUENCE [LARGE SCALE GENOMIC DNA]</scope>
    <source>
        <strain evidence="3 4">CCMP1005</strain>
    </source>
</reference>
<dbReference type="Proteomes" id="UP000266841">
    <property type="component" value="Unassembled WGS sequence"/>
</dbReference>
<dbReference type="PANTHER" id="PTHR23159:SF60">
    <property type="entry name" value="SPINDLE ASSEMBLY ABNORMAL PROTEIN 4"/>
    <property type="match status" value="1"/>
</dbReference>
<feature type="compositionally biased region" description="Polar residues" evidence="2">
    <location>
        <begin position="83"/>
        <end position="92"/>
    </location>
</feature>
<feature type="region of interest" description="Disordered" evidence="2">
    <location>
        <begin position="602"/>
        <end position="626"/>
    </location>
</feature>
<accession>K0RC01</accession>
<comment type="caution">
    <text evidence="3">The sequence shown here is derived from an EMBL/GenBank/DDBJ whole genome shotgun (WGS) entry which is preliminary data.</text>
</comment>
<dbReference type="Gene3D" id="1.10.287.1490">
    <property type="match status" value="1"/>
</dbReference>
<evidence type="ECO:0000256" key="2">
    <source>
        <dbReference type="SAM" id="MobiDB-lite"/>
    </source>
</evidence>
<feature type="region of interest" description="Disordered" evidence="2">
    <location>
        <begin position="1158"/>
        <end position="1178"/>
    </location>
</feature>
<feature type="coiled-coil region" evidence="1">
    <location>
        <begin position="440"/>
        <end position="516"/>
    </location>
</feature>
<feature type="region of interest" description="Disordered" evidence="2">
    <location>
        <begin position="523"/>
        <end position="549"/>
    </location>
</feature>
<feature type="coiled-coil region" evidence="1">
    <location>
        <begin position="784"/>
        <end position="846"/>
    </location>
</feature>
<feature type="compositionally biased region" description="Low complexity" evidence="2">
    <location>
        <begin position="925"/>
        <end position="940"/>
    </location>
</feature>
<sequence length="1700" mass="191883">MDGFPTEAAYGVNTPEALSKWDGRSEEPQTAKMTGLDERMDDDSLDDDHGDFNIVHIASRDDEGNSSNAVEVTCVLSPRSLRNHSLPSWPSNDNEEDEPTSPHIDISFVDGGEKQPLVVNSMCSHDDTLNSPTSMTSGISLLHNLSDIENSLTSDVSKVKVYLSNLKADRDKLRRENASLAKELSAERQCRTDTVDKLQSELANHETKQRCLQEELDTAKTRLARDTEKKNVSGQEAVALRQQLDASRQKVSVLEETLLKEKSTSTLREANKIEEARKEAFANQVMLLKEVESKFQDDMKCMTEQKQAELEDERAAHEKTRSELNTVCEAKDNIERDLVNERDAVKKYEHSESLRAEELDAANKALSGVRFELSRLQTTHECAKRELEEASSEKVGLASKLTAQSDEIALLKERANASHSSYLLEHERMKEQMKNMCMLVEDSSNEREALQNKLKESSIAVETLTTSNSSLTAEVETLKDEITALNDARRLFEQYEKESKDEISRLQQLLEESTQDILKECQSSSEESITTNVNAGTQSDSSKPSLPLAVPNLSERSTAQPEQTGLIREQLAIVEKERDELAVELEKLKKSTPDALRRMVESLKPVKEPTAQSSRNTSSFESDDIEQEVSDLRDKLAKAEGAFVKAEVDKCERLAVLSKERDDCIAEITSLRAELLAAKLRTNNEAIGCEEVSPVTSEMEQEVERMEQQLDSQVLEIEQLEANELKEQLNAQVHKNEELAAEVNDLNAALSSMAAKKNGCVEEDSHTVNGDAIAEYSERVESIKQEHRIEIKLLKQTHAELKTQYKVLGKEKDELTKAFEIERASNNELETSLEEMVNLLQAERSLYVEKTREHKLVKKKFSALRKKRVPIDAAYQACRALLERREECDSTVDRPSVCRNSSQDVLGAIKHIERLAQTMDDSENAESSLASTSSADSISSSKNMQELARVCEVLELKVRAAKMDVSRGKVDPSTSAAQMKKEAQIASLRKANKSLKDKSNNLTKELVDSTTAFEETIAQYESVIAKVKDALSMKKKENESLKKELSIKVQLSRGEEENRIAKLAEAHEAELLSYREAVGLLEKKLEEKEPQIEELENEVSRLKSDFAEVINQFEQELTSSCNESDLALKKKQGEVRVLESSLAALQVELEGVRKELMASSDASSNAEEKASQHETTVQRLRSQLGELELSMEDERREQLTEIERMKSTMAEAESSHQTELEGLQKKLDRATSSLDENMTFYEQLREDCSKIKEAKEAALDEVDALTAKIGSLTGENGHLRSQLEAHKQAMDNIEDQLGNIRGEIKLAEEARATALAELQRVNQKLNNAESTNHSLEGQLADLREAMDVAAKEKRESTNKADELKIELQQAQKRLDDMVVFTDSLKKEYEDHTSSMKKAIQSLETNANSIQAEKEENRRMYKTELDAINKKHAEAISNLDSLSDLVKNLKSALESEKENAQLILTQFKKSEQNRQTTMKQKGELEDELTLLTQSENSLKERVRHLERAESELARQVTAAESLGAESRAKEKEYLSMKTNFEKREDEANRELAKLLSLLDDSKQREVSMLERFKAVESHTQGLQTEFKQAMKKKDDETAKLRVVLQEARAKLEDLWDENEALKTDNNESMESLNAMLNDAIRSRAETDASLQESLQLLEQQKRLDIKRKSEISKLEQTVDVLKSKERYQEKYIESLKGQLRC</sequence>
<feature type="coiled-coil region" evidence="1">
    <location>
        <begin position="303"/>
        <end position="400"/>
    </location>
</feature>
<dbReference type="PANTHER" id="PTHR23159">
    <property type="entry name" value="CENTROSOMAL PROTEIN 2"/>
    <property type="match status" value="1"/>
</dbReference>
<dbReference type="OMA" id="RVEENMC"/>
<evidence type="ECO:0000313" key="4">
    <source>
        <dbReference type="Proteomes" id="UP000266841"/>
    </source>
</evidence>
<feature type="coiled-coil region" evidence="1">
    <location>
        <begin position="1241"/>
        <end position="1563"/>
    </location>
</feature>
<feature type="region of interest" description="Disordered" evidence="2">
    <location>
        <begin position="81"/>
        <end position="100"/>
    </location>
</feature>
<gene>
    <name evidence="3" type="ORF">THAOC_30258</name>
</gene>
<dbReference type="SUPFAM" id="SSF57997">
    <property type="entry name" value="Tropomyosin"/>
    <property type="match status" value="1"/>
</dbReference>
<proteinExistence type="predicted"/>